<evidence type="ECO:0000313" key="2">
    <source>
        <dbReference type="EMBL" id="ACB35118.1"/>
    </source>
</evidence>
<sequence length="153" mass="16793">MNPPSDVILDTNAVLDWLVFAEPAAQPLGDAVRRGALRWIATPDMRVELHDVLGRLLTHPPLQRWQAAHAPAHAEVERWIRLVDTPAPLSAALRLHCTDPDDQGFIDLALARRTPWLVTRDRALLRLARGARPHGVAVLTPAQWSATAAAGLV</sequence>
<keyword evidence="3" id="KW-1185">Reference proteome</keyword>
<dbReference type="KEGG" id="lch:Lcho_2853"/>
<reference evidence="2 3" key="1">
    <citation type="submission" date="2008-03" db="EMBL/GenBank/DDBJ databases">
        <title>Complete sequence of Leptothrix cholodnii SP-6.</title>
        <authorList>
            <consortium name="US DOE Joint Genome Institute"/>
            <person name="Copeland A."/>
            <person name="Lucas S."/>
            <person name="Lapidus A."/>
            <person name="Glavina del Rio T."/>
            <person name="Dalin E."/>
            <person name="Tice H."/>
            <person name="Bruce D."/>
            <person name="Goodwin L."/>
            <person name="Pitluck S."/>
            <person name="Chertkov O."/>
            <person name="Brettin T."/>
            <person name="Detter J.C."/>
            <person name="Han C."/>
            <person name="Kuske C.R."/>
            <person name="Schmutz J."/>
            <person name="Larimer F."/>
            <person name="Land M."/>
            <person name="Hauser L."/>
            <person name="Kyrpides N."/>
            <person name="Lykidis A."/>
            <person name="Emerson D."/>
            <person name="Richardson P."/>
        </authorList>
    </citation>
    <scope>NUCLEOTIDE SEQUENCE [LARGE SCALE GENOMIC DNA]</scope>
    <source>
        <strain evidence="3">ATCC 51168 / LMG 8142 / SP-6</strain>
    </source>
</reference>
<evidence type="ECO:0000313" key="3">
    <source>
        <dbReference type="Proteomes" id="UP000001693"/>
    </source>
</evidence>
<evidence type="ECO:0000259" key="1">
    <source>
        <dbReference type="Pfam" id="PF13470"/>
    </source>
</evidence>
<dbReference type="InterPro" id="IPR002716">
    <property type="entry name" value="PIN_dom"/>
</dbReference>
<dbReference type="RefSeq" id="WP_012347872.1">
    <property type="nucleotide sequence ID" value="NC_010524.1"/>
</dbReference>
<dbReference type="Pfam" id="PF13470">
    <property type="entry name" value="PIN_3"/>
    <property type="match status" value="1"/>
</dbReference>
<dbReference type="InterPro" id="IPR002850">
    <property type="entry name" value="PIN_toxin-like"/>
</dbReference>
<dbReference type="Proteomes" id="UP000001693">
    <property type="component" value="Chromosome"/>
</dbReference>
<gene>
    <name evidence="2" type="ordered locus">Lcho_2853</name>
</gene>
<dbReference type="PANTHER" id="PTHR34610">
    <property type="entry name" value="SSL7007 PROTEIN"/>
    <property type="match status" value="1"/>
</dbReference>
<dbReference type="STRING" id="395495.Lcho_2853"/>
<dbReference type="eggNOG" id="COG1569">
    <property type="taxonomic scope" value="Bacteria"/>
</dbReference>
<dbReference type="PANTHER" id="PTHR34610:SF3">
    <property type="entry name" value="SSL7007 PROTEIN"/>
    <property type="match status" value="1"/>
</dbReference>
<organism evidence="2 3">
    <name type="scientific">Leptothrix cholodnii (strain ATCC 51168 / LMG 8142 / SP-6)</name>
    <name type="common">Leptothrix discophora (strain SP-6)</name>
    <dbReference type="NCBI Taxonomy" id="395495"/>
    <lineage>
        <taxon>Bacteria</taxon>
        <taxon>Pseudomonadati</taxon>
        <taxon>Pseudomonadota</taxon>
        <taxon>Betaproteobacteria</taxon>
        <taxon>Burkholderiales</taxon>
        <taxon>Sphaerotilaceae</taxon>
        <taxon>Leptothrix</taxon>
    </lineage>
</organism>
<dbReference type="SUPFAM" id="SSF88723">
    <property type="entry name" value="PIN domain-like"/>
    <property type="match status" value="1"/>
</dbReference>
<dbReference type="EMBL" id="CP001013">
    <property type="protein sequence ID" value="ACB35118.1"/>
    <property type="molecule type" value="Genomic_DNA"/>
</dbReference>
<dbReference type="InterPro" id="IPR029060">
    <property type="entry name" value="PIN-like_dom_sf"/>
</dbReference>
<feature type="domain" description="PIN" evidence="1">
    <location>
        <begin position="7"/>
        <end position="123"/>
    </location>
</feature>
<dbReference type="Gene3D" id="3.40.50.1010">
    <property type="entry name" value="5'-nuclease"/>
    <property type="match status" value="1"/>
</dbReference>
<dbReference type="OrthoDB" id="9802272at2"/>
<name>B1XXJ8_LEPCP</name>
<proteinExistence type="predicted"/>
<dbReference type="HOGENOM" id="CLU_116617_0_0_4"/>
<dbReference type="AlphaFoldDB" id="B1XXJ8"/>
<protein>
    <recommendedName>
        <fullName evidence="1">PIN domain-containing protein</fullName>
    </recommendedName>
</protein>
<accession>B1XXJ8</accession>